<organism evidence="2 3">
    <name type="scientific">Olpidium bornovanus</name>
    <dbReference type="NCBI Taxonomy" id="278681"/>
    <lineage>
        <taxon>Eukaryota</taxon>
        <taxon>Fungi</taxon>
        <taxon>Fungi incertae sedis</taxon>
        <taxon>Olpidiomycota</taxon>
        <taxon>Olpidiomycotina</taxon>
        <taxon>Olpidiomycetes</taxon>
        <taxon>Olpidiales</taxon>
        <taxon>Olpidiaceae</taxon>
        <taxon>Olpidium</taxon>
    </lineage>
</organism>
<comment type="caution">
    <text evidence="2">The sequence shown here is derived from an EMBL/GenBank/DDBJ whole genome shotgun (WGS) entry which is preliminary data.</text>
</comment>
<sequence length="86" mass="9507">LFFFFLCGIFRFSCRICRNSAASINKKRKKSTPAAVIKFPIASAMPGVYPPVQFPYSMNGIPQVHKRKNTVIKQGSGCLPGPNKCV</sequence>
<name>A0A8H7ZTX8_9FUNG</name>
<evidence type="ECO:0008006" key="4">
    <source>
        <dbReference type="Google" id="ProtNLM"/>
    </source>
</evidence>
<dbReference type="Proteomes" id="UP000673691">
    <property type="component" value="Unassembled WGS sequence"/>
</dbReference>
<gene>
    <name evidence="2" type="ORF">BJ554DRAFT_708</name>
</gene>
<keyword evidence="1" id="KW-0732">Signal</keyword>
<evidence type="ECO:0000313" key="2">
    <source>
        <dbReference type="EMBL" id="KAG5458973.1"/>
    </source>
</evidence>
<feature type="chain" id="PRO_5034965643" description="Secreted protein" evidence="1">
    <location>
        <begin position="22"/>
        <end position="86"/>
    </location>
</feature>
<protein>
    <recommendedName>
        <fullName evidence="4">Secreted protein</fullName>
    </recommendedName>
</protein>
<accession>A0A8H7ZTX8</accession>
<evidence type="ECO:0000313" key="3">
    <source>
        <dbReference type="Proteomes" id="UP000673691"/>
    </source>
</evidence>
<feature type="non-terminal residue" evidence="2">
    <location>
        <position position="1"/>
    </location>
</feature>
<feature type="signal peptide" evidence="1">
    <location>
        <begin position="1"/>
        <end position="21"/>
    </location>
</feature>
<reference evidence="2 3" key="1">
    <citation type="journal article" name="Sci. Rep.">
        <title>Genome-scale phylogenetic analyses confirm Olpidium as the closest living zoosporic fungus to the non-flagellated, terrestrial fungi.</title>
        <authorList>
            <person name="Chang Y."/>
            <person name="Rochon D."/>
            <person name="Sekimoto S."/>
            <person name="Wang Y."/>
            <person name="Chovatia M."/>
            <person name="Sandor L."/>
            <person name="Salamov A."/>
            <person name="Grigoriev I.V."/>
            <person name="Stajich J.E."/>
            <person name="Spatafora J.W."/>
        </authorList>
    </citation>
    <scope>NUCLEOTIDE SEQUENCE [LARGE SCALE GENOMIC DNA]</scope>
    <source>
        <strain evidence="2">S191</strain>
    </source>
</reference>
<keyword evidence="3" id="KW-1185">Reference proteome</keyword>
<evidence type="ECO:0000256" key="1">
    <source>
        <dbReference type="SAM" id="SignalP"/>
    </source>
</evidence>
<dbReference type="EMBL" id="JAEFCI010007590">
    <property type="protein sequence ID" value="KAG5458973.1"/>
    <property type="molecule type" value="Genomic_DNA"/>
</dbReference>
<proteinExistence type="predicted"/>
<dbReference type="AlphaFoldDB" id="A0A8H7ZTX8"/>